<keyword evidence="2" id="KW-0812">Transmembrane</keyword>
<dbReference type="Gene3D" id="2.60.40.60">
    <property type="entry name" value="Cadherins"/>
    <property type="match status" value="1"/>
</dbReference>
<comment type="subcellular location">
    <subcellularLocation>
        <location evidence="1">Membrane</location>
        <topology evidence="1">Single-pass membrane protein</topology>
    </subcellularLocation>
</comment>
<accession>A0A979FG48</accession>
<keyword evidence="6" id="KW-0472">Membrane</keyword>
<evidence type="ECO:0000256" key="3">
    <source>
        <dbReference type="ARBA" id="ARBA00022737"/>
    </source>
</evidence>
<evidence type="ECO:0000256" key="6">
    <source>
        <dbReference type="ARBA" id="ARBA00023136"/>
    </source>
</evidence>
<dbReference type="KEGG" id="hazt:125177600"/>
<sequence length="238" mass="25642">PLDRDAPTGQARWHLTVTATDGQYTASTDVVVNLKDVNDNVPVFPHDVIDAHVLENSLAGTCSVTVNIDDVNDVPPSFVQSHVEVSVPEYRQPSYDDSSSHGISSSNRASSSHDASSSSVILSPIEETFPNGGSSSSAMFSSNVEFSASKSRSNFSENFITTLVVADPDESNVFAYRVVPRSGFGWQLVEVRAGAAGADLFSRVPLDFENPQHRAGLNFRVQVTDQVRRNVVHGSSLC</sequence>
<evidence type="ECO:0000256" key="8">
    <source>
        <dbReference type="PROSITE-ProRule" id="PRU00043"/>
    </source>
</evidence>
<feature type="domain" description="Cadherin" evidence="10">
    <location>
        <begin position="1"/>
        <end position="44"/>
    </location>
</feature>
<evidence type="ECO:0000313" key="12">
    <source>
        <dbReference type="RefSeq" id="XP_047735576.1"/>
    </source>
</evidence>
<keyword evidence="11" id="KW-1185">Reference proteome</keyword>
<proteinExistence type="predicted"/>
<dbReference type="GO" id="GO:0007156">
    <property type="term" value="P:homophilic cell adhesion via plasma membrane adhesion molecules"/>
    <property type="evidence" value="ECO:0007669"/>
    <property type="project" value="InterPro"/>
</dbReference>
<evidence type="ECO:0000256" key="2">
    <source>
        <dbReference type="ARBA" id="ARBA00022692"/>
    </source>
</evidence>
<dbReference type="InterPro" id="IPR050174">
    <property type="entry name" value="Protocadherin/Cadherin-CA"/>
</dbReference>
<dbReference type="PROSITE" id="PS50268">
    <property type="entry name" value="CADHERIN_2"/>
    <property type="match status" value="1"/>
</dbReference>
<dbReference type="GeneID" id="125177600"/>
<evidence type="ECO:0000313" key="11">
    <source>
        <dbReference type="Proteomes" id="UP000694843"/>
    </source>
</evidence>
<dbReference type="InterPro" id="IPR020894">
    <property type="entry name" value="Cadherin_CS"/>
</dbReference>
<feature type="compositionally biased region" description="Low complexity" evidence="9">
    <location>
        <begin position="95"/>
        <end position="117"/>
    </location>
</feature>
<dbReference type="InterPro" id="IPR002126">
    <property type="entry name" value="Cadherin-like_dom"/>
</dbReference>
<dbReference type="CDD" id="cd11304">
    <property type="entry name" value="Cadherin_repeat"/>
    <property type="match status" value="1"/>
</dbReference>
<dbReference type="OrthoDB" id="6252479at2759"/>
<dbReference type="AlphaFoldDB" id="A0A979FG48"/>
<dbReference type="PANTHER" id="PTHR24028">
    <property type="entry name" value="CADHERIN-87A"/>
    <property type="match status" value="1"/>
</dbReference>
<protein>
    <submittedName>
        <fullName evidence="12">Neural-cadherin 2</fullName>
    </submittedName>
</protein>
<reference evidence="12" key="1">
    <citation type="submission" date="2025-08" db="UniProtKB">
        <authorList>
            <consortium name="RefSeq"/>
        </authorList>
    </citation>
    <scope>IDENTIFICATION</scope>
    <source>
        <tissue evidence="12">Whole organism</tissue>
    </source>
</reference>
<dbReference type="GO" id="GO:0005886">
    <property type="term" value="C:plasma membrane"/>
    <property type="evidence" value="ECO:0007669"/>
    <property type="project" value="InterPro"/>
</dbReference>
<gene>
    <name evidence="12" type="primary">LOC125177600</name>
</gene>
<evidence type="ECO:0000256" key="7">
    <source>
        <dbReference type="ARBA" id="ARBA00023180"/>
    </source>
</evidence>
<dbReference type="GO" id="GO:0005509">
    <property type="term" value="F:calcium ion binding"/>
    <property type="evidence" value="ECO:0007669"/>
    <property type="project" value="UniProtKB-UniRule"/>
</dbReference>
<organism evidence="11 12">
    <name type="scientific">Hyalella azteca</name>
    <name type="common">Amphipod</name>
    <dbReference type="NCBI Taxonomy" id="294128"/>
    <lineage>
        <taxon>Eukaryota</taxon>
        <taxon>Metazoa</taxon>
        <taxon>Ecdysozoa</taxon>
        <taxon>Arthropoda</taxon>
        <taxon>Crustacea</taxon>
        <taxon>Multicrustacea</taxon>
        <taxon>Malacostraca</taxon>
        <taxon>Eumalacostraca</taxon>
        <taxon>Peracarida</taxon>
        <taxon>Amphipoda</taxon>
        <taxon>Senticaudata</taxon>
        <taxon>Talitrida</taxon>
        <taxon>Talitroidea</taxon>
        <taxon>Hyalellidae</taxon>
        <taxon>Hyalella</taxon>
    </lineage>
</organism>
<dbReference type="Proteomes" id="UP000694843">
    <property type="component" value="Unplaced"/>
</dbReference>
<evidence type="ECO:0000256" key="1">
    <source>
        <dbReference type="ARBA" id="ARBA00004167"/>
    </source>
</evidence>
<evidence type="ECO:0000256" key="9">
    <source>
        <dbReference type="SAM" id="MobiDB-lite"/>
    </source>
</evidence>
<feature type="non-terminal residue" evidence="12">
    <location>
        <position position="1"/>
    </location>
</feature>
<name>A0A979FG48_HYAAZ</name>
<evidence type="ECO:0000256" key="4">
    <source>
        <dbReference type="ARBA" id="ARBA00022837"/>
    </source>
</evidence>
<evidence type="ECO:0000259" key="10">
    <source>
        <dbReference type="PROSITE" id="PS50268"/>
    </source>
</evidence>
<dbReference type="SUPFAM" id="SSF49313">
    <property type="entry name" value="Cadherin-like"/>
    <property type="match status" value="1"/>
</dbReference>
<keyword evidence="4 8" id="KW-0106">Calcium</keyword>
<feature type="region of interest" description="Disordered" evidence="9">
    <location>
        <begin position="91"/>
        <end position="117"/>
    </location>
</feature>
<evidence type="ECO:0000256" key="5">
    <source>
        <dbReference type="ARBA" id="ARBA00022989"/>
    </source>
</evidence>
<dbReference type="PROSITE" id="PS00232">
    <property type="entry name" value="CADHERIN_1"/>
    <property type="match status" value="1"/>
</dbReference>
<keyword evidence="3" id="KW-0677">Repeat</keyword>
<dbReference type="RefSeq" id="XP_047735576.1">
    <property type="nucleotide sequence ID" value="XM_047879620.1"/>
</dbReference>
<dbReference type="InterPro" id="IPR015919">
    <property type="entry name" value="Cadherin-like_sf"/>
</dbReference>
<keyword evidence="7" id="KW-0325">Glycoprotein</keyword>
<dbReference type="PRINTS" id="PR00205">
    <property type="entry name" value="CADHERIN"/>
</dbReference>
<keyword evidence="5" id="KW-1133">Transmembrane helix</keyword>